<dbReference type="InterPro" id="IPR000924">
    <property type="entry name" value="Glu/Gln-tRNA-synth"/>
</dbReference>
<proteinExistence type="inferred from homology"/>
<dbReference type="Proteomes" id="UP001156870">
    <property type="component" value="Unassembled WGS sequence"/>
</dbReference>
<feature type="binding site" evidence="7">
    <location>
        <position position="113"/>
    </location>
    <ligand>
        <name>Zn(2+)</name>
        <dbReference type="ChEBI" id="CHEBI:29105"/>
    </ligand>
</feature>
<dbReference type="GO" id="GO:0006400">
    <property type="term" value="P:tRNA modification"/>
    <property type="evidence" value="ECO:0007669"/>
    <property type="project" value="InterPro"/>
</dbReference>
<dbReference type="NCBIfam" id="TIGR03838">
    <property type="entry name" value="queuosine_YadB"/>
    <property type="match status" value="1"/>
</dbReference>
<keyword evidence="11" id="KW-1185">Reference proteome</keyword>
<evidence type="ECO:0000256" key="4">
    <source>
        <dbReference type="ARBA" id="ARBA00022833"/>
    </source>
</evidence>
<protein>
    <recommendedName>
        <fullName evidence="7">Glutamyl-Q tRNA(Asp) synthetase</fullName>
        <shortName evidence="7">Glu-Q-RSs</shortName>
        <ecNumber evidence="7">6.1.1.-</ecNumber>
    </recommendedName>
</protein>
<accession>A0AA37WMZ5</accession>
<evidence type="ECO:0000256" key="6">
    <source>
        <dbReference type="ARBA" id="ARBA00023146"/>
    </source>
</evidence>
<gene>
    <name evidence="7 10" type="primary">gluQ</name>
    <name evidence="10" type="ORF">GCM10007877_26020</name>
</gene>
<dbReference type="Gene3D" id="3.40.50.620">
    <property type="entry name" value="HUPs"/>
    <property type="match status" value="1"/>
</dbReference>
<feature type="binding site" evidence="7">
    <location>
        <position position="129"/>
    </location>
    <ligand>
        <name>Zn(2+)</name>
        <dbReference type="ChEBI" id="CHEBI:29105"/>
    </ligand>
</feature>
<comment type="caution">
    <text evidence="10">The sequence shown here is derived from an EMBL/GenBank/DDBJ whole genome shotgun (WGS) entry which is preliminary data.</text>
</comment>
<dbReference type="AlphaFoldDB" id="A0AA37WMZ5"/>
<dbReference type="InterPro" id="IPR049940">
    <property type="entry name" value="GluQ/Sye"/>
</dbReference>
<sequence length="312" mass="34830">MLVSQPLDTPNIPNTYRGRFAPSPTGPLHFGSLVSAIASYLEARHHHGRWLVRIEDLDPPREQPGAAEAIISTLEAHGLVSDEAVLYQSERYEIYNKALSILEHQGATYPCTCTRPRLKSLGNVYDGHCAIHPPQDNEPAAIRLSVQQADAFLLFNDTIQGEQSQPLKHDGDFIIHRKDGLYAYQLAVVVDDIAQNITHVLRGSDLLPTTARQWWVYQHLSANAPLFGHLPVVTNPLGQKLSKQNKAPAIDSNQASLNWWHALTFLGQAPQENLKQSPLTEIMTWAKQHWRTERIPQQLGLGYTGIATLQSN</sequence>
<evidence type="ECO:0000256" key="5">
    <source>
        <dbReference type="ARBA" id="ARBA00022840"/>
    </source>
</evidence>
<dbReference type="GO" id="GO:0004818">
    <property type="term" value="F:glutamate-tRNA ligase activity"/>
    <property type="evidence" value="ECO:0007669"/>
    <property type="project" value="TreeGrafter"/>
</dbReference>
<evidence type="ECO:0000256" key="8">
    <source>
        <dbReference type="RuleBase" id="RU363037"/>
    </source>
</evidence>
<comment type="similarity">
    <text evidence="7">Belongs to the class-I aminoacyl-tRNA synthetase family. GluQ subfamily.</text>
</comment>
<dbReference type="PANTHER" id="PTHR43311">
    <property type="entry name" value="GLUTAMATE--TRNA LIGASE"/>
    <property type="match status" value="1"/>
</dbReference>
<keyword evidence="3 7" id="KW-0547">Nucleotide-binding</keyword>
<keyword evidence="1 7" id="KW-0436">Ligase</keyword>
<dbReference type="GO" id="GO:0008270">
    <property type="term" value="F:zinc ion binding"/>
    <property type="evidence" value="ECO:0007669"/>
    <property type="project" value="UniProtKB-UniRule"/>
</dbReference>
<keyword evidence="8" id="KW-0648">Protein biosynthesis</keyword>
<dbReference type="InterPro" id="IPR020058">
    <property type="entry name" value="Glu/Gln-tRNA-synth_Ib_cat-dom"/>
</dbReference>
<dbReference type="PRINTS" id="PR00987">
    <property type="entry name" value="TRNASYNTHGLU"/>
</dbReference>
<name>A0AA37WMZ5_9GAMM</name>
<dbReference type="InterPro" id="IPR022380">
    <property type="entry name" value="Glu-Q_tRNA(Asp)_Synthase"/>
</dbReference>
<feature type="short sequence motif" description="'HIGH' region" evidence="7">
    <location>
        <begin position="22"/>
        <end position="32"/>
    </location>
</feature>
<organism evidence="10 11">
    <name type="scientific">Marinibactrum halimedae</name>
    <dbReference type="NCBI Taxonomy" id="1444977"/>
    <lineage>
        <taxon>Bacteria</taxon>
        <taxon>Pseudomonadati</taxon>
        <taxon>Pseudomonadota</taxon>
        <taxon>Gammaproteobacteria</taxon>
        <taxon>Cellvibrionales</taxon>
        <taxon>Cellvibrionaceae</taxon>
        <taxon>Marinibactrum</taxon>
    </lineage>
</organism>
<evidence type="ECO:0000256" key="3">
    <source>
        <dbReference type="ARBA" id="ARBA00022741"/>
    </source>
</evidence>
<evidence type="ECO:0000256" key="7">
    <source>
        <dbReference type="HAMAP-Rule" id="MF_01428"/>
    </source>
</evidence>
<feature type="binding site" evidence="7">
    <location>
        <position position="125"/>
    </location>
    <ligand>
        <name>Zn(2+)</name>
        <dbReference type="ChEBI" id="CHEBI:29105"/>
    </ligand>
</feature>
<dbReference type="InterPro" id="IPR014729">
    <property type="entry name" value="Rossmann-like_a/b/a_fold"/>
</dbReference>
<dbReference type="EC" id="6.1.1.-" evidence="7"/>
<dbReference type="HAMAP" id="MF_01428">
    <property type="entry name" value="Glu_Q_tRNA_synth"/>
    <property type="match status" value="1"/>
</dbReference>
<dbReference type="SUPFAM" id="SSF52374">
    <property type="entry name" value="Nucleotidylyl transferase"/>
    <property type="match status" value="1"/>
</dbReference>
<comment type="cofactor">
    <cofactor evidence="7">
        <name>Zn(2+)</name>
        <dbReference type="ChEBI" id="CHEBI:29105"/>
    </cofactor>
    <text evidence="7">Binds 1 zinc ion per subunit.</text>
</comment>
<dbReference type="EMBL" id="BSPD01000062">
    <property type="protein sequence ID" value="GLS26883.1"/>
    <property type="molecule type" value="Genomic_DNA"/>
</dbReference>
<dbReference type="GO" id="GO:0005829">
    <property type="term" value="C:cytosol"/>
    <property type="evidence" value="ECO:0007669"/>
    <property type="project" value="TreeGrafter"/>
</dbReference>
<dbReference type="GO" id="GO:0005524">
    <property type="term" value="F:ATP binding"/>
    <property type="evidence" value="ECO:0007669"/>
    <property type="project" value="UniProtKB-KW"/>
</dbReference>
<feature type="binding site" evidence="7">
    <location>
        <position position="243"/>
    </location>
    <ligand>
        <name>ATP</name>
        <dbReference type="ChEBI" id="CHEBI:30616"/>
    </ligand>
</feature>
<evidence type="ECO:0000313" key="10">
    <source>
        <dbReference type="EMBL" id="GLS26883.1"/>
    </source>
</evidence>
<keyword evidence="2 7" id="KW-0479">Metal-binding</keyword>
<dbReference type="Pfam" id="PF00749">
    <property type="entry name" value="tRNA-synt_1c"/>
    <property type="match status" value="1"/>
</dbReference>
<feature type="short sequence motif" description="'KMSKS' region" evidence="7">
    <location>
        <begin position="240"/>
        <end position="244"/>
    </location>
</feature>
<feature type="binding site" evidence="7">
    <location>
        <position position="111"/>
    </location>
    <ligand>
        <name>Zn(2+)</name>
        <dbReference type="ChEBI" id="CHEBI:29105"/>
    </ligand>
</feature>
<evidence type="ECO:0000256" key="2">
    <source>
        <dbReference type="ARBA" id="ARBA00022723"/>
    </source>
</evidence>
<keyword evidence="6 7" id="KW-0030">Aminoacyl-tRNA synthetase</keyword>
<dbReference type="PANTHER" id="PTHR43311:SF1">
    <property type="entry name" value="GLUTAMYL-Q TRNA(ASP) SYNTHETASE"/>
    <property type="match status" value="1"/>
</dbReference>
<keyword evidence="5 7" id="KW-0067">ATP-binding</keyword>
<feature type="binding site" evidence="7">
    <location>
        <begin position="19"/>
        <end position="23"/>
    </location>
    <ligand>
        <name>L-glutamate</name>
        <dbReference type="ChEBI" id="CHEBI:29985"/>
    </ligand>
</feature>
<feature type="binding site" evidence="7">
    <location>
        <position position="55"/>
    </location>
    <ligand>
        <name>L-glutamate</name>
        <dbReference type="ChEBI" id="CHEBI:29985"/>
    </ligand>
</feature>
<keyword evidence="4 7" id="KW-0862">Zinc</keyword>
<evidence type="ECO:0000313" key="11">
    <source>
        <dbReference type="Proteomes" id="UP001156870"/>
    </source>
</evidence>
<evidence type="ECO:0000259" key="9">
    <source>
        <dbReference type="Pfam" id="PF00749"/>
    </source>
</evidence>
<evidence type="ECO:0000256" key="1">
    <source>
        <dbReference type="ARBA" id="ARBA00022598"/>
    </source>
</evidence>
<comment type="function">
    <text evidence="7">Catalyzes the tRNA-independent activation of glutamate in presence of ATP and the subsequent transfer of glutamate onto a tRNA(Asp). Glutamate is transferred on the 2-amino-5-(4,5-dihydroxy-2-cyclopenten-1-yl) moiety of the queuosine in the wobble position of the QUC anticodon.</text>
</comment>
<dbReference type="GO" id="GO:0006424">
    <property type="term" value="P:glutamyl-tRNA aminoacylation"/>
    <property type="evidence" value="ECO:0007669"/>
    <property type="project" value="InterPro"/>
</dbReference>
<feature type="binding site" evidence="7">
    <location>
        <position position="184"/>
    </location>
    <ligand>
        <name>L-glutamate</name>
        <dbReference type="ChEBI" id="CHEBI:29985"/>
    </ligand>
</feature>
<feature type="binding site" evidence="7">
    <location>
        <position position="202"/>
    </location>
    <ligand>
        <name>L-glutamate</name>
        <dbReference type="ChEBI" id="CHEBI:29985"/>
    </ligand>
</feature>
<reference evidence="10 11" key="1">
    <citation type="journal article" date="2014" name="Int. J. Syst. Evol. Microbiol.">
        <title>Complete genome sequence of Corynebacterium casei LMG S-19264T (=DSM 44701T), isolated from a smear-ripened cheese.</title>
        <authorList>
            <consortium name="US DOE Joint Genome Institute (JGI-PGF)"/>
            <person name="Walter F."/>
            <person name="Albersmeier A."/>
            <person name="Kalinowski J."/>
            <person name="Ruckert C."/>
        </authorList>
    </citation>
    <scope>NUCLEOTIDE SEQUENCE [LARGE SCALE GENOMIC DNA]</scope>
    <source>
        <strain evidence="10 11">NBRC 110095</strain>
    </source>
</reference>
<dbReference type="FunFam" id="3.40.50.620:FF:000093">
    <property type="entry name" value="Glutamyl-Q tRNA(Asp) synthetase"/>
    <property type="match status" value="1"/>
</dbReference>
<feature type="domain" description="Glutamyl/glutaminyl-tRNA synthetase class Ib catalytic" evidence="9">
    <location>
        <begin position="17"/>
        <end position="250"/>
    </location>
</feature>
<dbReference type="NCBIfam" id="NF004314">
    <property type="entry name" value="PRK05710.1-3"/>
    <property type="match status" value="1"/>
</dbReference>